<proteinExistence type="predicted"/>
<dbReference type="InterPro" id="IPR036020">
    <property type="entry name" value="WW_dom_sf"/>
</dbReference>
<protein>
    <submittedName>
        <fullName evidence="4">Flowering time control protein-related</fullName>
    </submittedName>
</protein>
<organism evidence="4 5">
    <name type="scientific">Actinidia rufa</name>
    <dbReference type="NCBI Taxonomy" id="165716"/>
    <lineage>
        <taxon>Eukaryota</taxon>
        <taxon>Viridiplantae</taxon>
        <taxon>Streptophyta</taxon>
        <taxon>Embryophyta</taxon>
        <taxon>Tracheophyta</taxon>
        <taxon>Spermatophyta</taxon>
        <taxon>Magnoliopsida</taxon>
        <taxon>eudicotyledons</taxon>
        <taxon>Gunneridae</taxon>
        <taxon>Pentapetalae</taxon>
        <taxon>asterids</taxon>
        <taxon>Ericales</taxon>
        <taxon>Actinidiaceae</taxon>
        <taxon>Actinidia</taxon>
    </lineage>
</organism>
<reference evidence="4 5" key="1">
    <citation type="submission" date="2019-07" db="EMBL/GenBank/DDBJ databases">
        <title>De Novo Assembly of kiwifruit Actinidia rufa.</title>
        <authorList>
            <person name="Sugita-Konishi S."/>
            <person name="Sato K."/>
            <person name="Mori E."/>
            <person name="Abe Y."/>
            <person name="Kisaki G."/>
            <person name="Hamano K."/>
            <person name="Suezawa K."/>
            <person name="Otani M."/>
            <person name="Fukuda T."/>
            <person name="Manabe T."/>
            <person name="Gomi K."/>
            <person name="Tabuchi M."/>
            <person name="Akimitsu K."/>
            <person name="Kataoka I."/>
        </authorList>
    </citation>
    <scope>NUCLEOTIDE SEQUENCE [LARGE SCALE GENOMIC DNA]</scope>
    <source>
        <strain evidence="5">cv. Fuchu</strain>
    </source>
</reference>
<accession>A0A7J0H8A8</accession>
<feature type="region of interest" description="Disordered" evidence="2">
    <location>
        <begin position="186"/>
        <end position="207"/>
    </location>
</feature>
<dbReference type="SUPFAM" id="SSF51045">
    <property type="entry name" value="WW domain"/>
    <property type="match status" value="1"/>
</dbReference>
<name>A0A7J0H8A8_9ERIC</name>
<dbReference type="GO" id="GO:0003712">
    <property type="term" value="F:transcription coregulator activity"/>
    <property type="evidence" value="ECO:0007669"/>
    <property type="project" value="TreeGrafter"/>
</dbReference>
<dbReference type="InterPro" id="IPR001202">
    <property type="entry name" value="WW_dom"/>
</dbReference>
<dbReference type="InterPro" id="IPR045148">
    <property type="entry name" value="TCRG1-like"/>
</dbReference>
<dbReference type="PROSITE" id="PS50020">
    <property type="entry name" value="WW_DOMAIN_2"/>
    <property type="match status" value="1"/>
</dbReference>
<dbReference type="GO" id="GO:0005634">
    <property type="term" value="C:nucleus"/>
    <property type="evidence" value="ECO:0007669"/>
    <property type="project" value="TreeGrafter"/>
</dbReference>
<keyword evidence="1" id="KW-0677">Repeat</keyword>
<evidence type="ECO:0000256" key="2">
    <source>
        <dbReference type="SAM" id="MobiDB-lite"/>
    </source>
</evidence>
<dbReference type="PANTHER" id="PTHR15377:SF3">
    <property type="entry name" value="WW DOMAIN-CONTAINING PROTEIN"/>
    <property type="match status" value="1"/>
</dbReference>
<dbReference type="PROSITE" id="PS01159">
    <property type="entry name" value="WW_DOMAIN_1"/>
    <property type="match status" value="1"/>
</dbReference>
<evidence type="ECO:0000259" key="3">
    <source>
        <dbReference type="PROSITE" id="PS50020"/>
    </source>
</evidence>
<evidence type="ECO:0000313" key="4">
    <source>
        <dbReference type="EMBL" id="GFZ19316.1"/>
    </source>
</evidence>
<dbReference type="CDD" id="cd00201">
    <property type="entry name" value="WW"/>
    <property type="match status" value="1"/>
</dbReference>
<dbReference type="SMART" id="SM00456">
    <property type="entry name" value="WW"/>
    <property type="match status" value="1"/>
</dbReference>
<feature type="domain" description="WW" evidence="3">
    <location>
        <begin position="143"/>
        <end position="176"/>
    </location>
</feature>
<evidence type="ECO:0000313" key="5">
    <source>
        <dbReference type="Proteomes" id="UP000585474"/>
    </source>
</evidence>
<keyword evidence="5" id="KW-1185">Reference proteome</keyword>
<dbReference type="PANTHER" id="PTHR15377">
    <property type="entry name" value="TRANSCRIPTION ELONGATION REGULATOR 1"/>
    <property type="match status" value="1"/>
</dbReference>
<gene>
    <name evidence="4" type="ORF">Acr_28g0000210</name>
</gene>
<dbReference type="AlphaFoldDB" id="A0A7J0H8A8"/>
<dbReference type="GO" id="GO:0070063">
    <property type="term" value="F:RNA polymerase binding"/>
    <property type="evidence" value="ECO:0007669"/>
    <property type="project" value="InterPro"/>
</dbReference>
<sequence length="225" mass="25462">MLLGSFPCPGLHMREDIGYLDNWHTLLDPFLPPEAFGKTGDLAQQFDIFSQGITTQKFMPSTDVRIGDGQDIGTLLFNQCFHSDSKPRVKVELKRFYPQCVPKWSPGTGFKPQTVSNAPAPEIVVPSSTSSGIAVPKSARTADSLDCDWSEHTCPDGYMYYYNCVTCESRWEKPEEYFLFEQQLLPPPPQQQQQQQQQQQHSSCQQEERCLSNPLVFSAQEVSQT</sequence>
<dbReference type="Proteomes" id="UP000585474">
    <property type="component" value="Unassembled WGS sequence"/>
</dbReference>
<dbReference type="EMBL" id="BJWL01000028">
    <property type="protein sequence ID" value="GFZ19316.1"/>
    <property type="molecule type" value="Genomic_DNA"/>
</dbReference>
<dbReference type="OrthoDB" id="410044at2759"/>
<dbReference type="Gene3D" id="2.20.70.10">
    <property type="match status" value="1"/>
</dbReference>
<dbReference type="Pfam" id="PF00397">
    <property type="entry name" value="WW"/>
    <property type="match status" value="1"/>
</dbReference>
<comment type="caution">
    <text evidence="4">The sequence shown here is derived from an EMBL/GenBank/DDBJ whole genome shotgun (WGS) entry which is preliminary data.</text>
</comment>
<evidence type="ECO:0000256" key="1">
    <source>
        <dbReference type="ARBA" id="ARBA00022737"/>
    </source>
</evidence>
<feature type="compositionally biased region" description="Low complexity" evidence="2">
    <location>
        <begin position="191"/>
        <end position="200"/>
    </location>
</feature>